<dbReference type="CDD" id="cd07986">
    <property type="entry name" value="LPLAT_ACT14924-like"/>
    <property type="match status" value="1"/>
</dbReference>
<proteinExistence type="predicted"/>
<dbReference type="Proteomes" id="UP000268016">
    <property type="component" value="Unassembled WGS sequence"/>
</dbReference>
<dbReference type="GO" id="GO:0016746">
    <property type="term" value="F:acyltransferase activity"/>
    <property type="evidence" value="ECO:0007669"/>
    <property type="project" value="UniProtKB-KW"/>
</dbReference>
<protein>
    <submittedName>
        <fullName evidence="3">Acyltransferase</fullName>
    </submittedName>
</protein>
<organism evidence="3 4">
    <name type="scientific">Histidinibacterium lentulum</name>
    <dbReference type="NCBI Taxonomy" id="2480588"/>
    <lineage>
        <taxon>Bacteria</taxon>
        <taxon>Pseudomonadati</taxon>
        <taxon>Pseudomonadota</taxon>
        <taxon>Alphaproteobacteria</taxon>
        <taxon>Rhodobacterales</taxon>
        <taxon>Paracoccaceae</taxon>
        <taxon>Histidinibacterium</taxon>
    </lineage>
</organism>
<dbReference type="RefSeq" id="WP_123640528.1">
    <property type="nucleotide sequence ID" value="NZ_ML119081.1"/>
</dbReference>
<dbReference type="OrthoDB" id="1113830at2"/>
<evidence type="ECO:0000313" key="3">
    <source>
        <dbReference type="EMBL" id="ROU04120.1"/>
    </source>
</evidence>
<dbReference type="EMBL" id="RDRB01000001">
    <property type="protein sequence ID" value="ROU04120.1"/>
    <property type="molecule type" value="Genomic_DNA"/>
</dbReference>
<feature type="compositionally biased region" description="Basic and acidic residues" evidence="1">
    <location>
        <begin position="301"/>
        <end position="310"/>
    </location>
</feature>
<keyword evidence="4" id="KW-1185">Reference proteome</keyword>
<reference evidence="3 4" key="1">
    <citation type="submission" date="2018-10" db="EMBL/GenBank/DDBJ databases">
        <title>Histidinibacterium lentulum gen. nov., sp. nov., a marine bacterium from the culture broth of Picochlorum sp. 122.</title>
        <authorList>
            <person name="Wang G."/>
        </authorList>
    </citation>
    <scope>NUCLEOTIDE SEQUENCE [LARGE SCALE GENOMIC DNA]</scope>
    <source>
        <strain evidence="3 4">B17</strain>
    </source>
</reference>
<feature type="region of interest" description="Disordered" evidence="1">
    <location>
        <begin position="275"/>
        <end position="310"/>
    </location>
</feature>
<keyword evidence="3" id="KW-0808">Transferase</keyword>
<evidence type="ECO:0000313" key="4">
    <source>
        <dbReference type="Proteomes" id="UP000268016"/>
    </source>
</evidence>
<dbReference type="AlphaFoldDB" id="A0A3N2R9G3"/>
<dbReference type="Pfam" id="PF19576">
    <property type="entry name" value="Acyltransf_2"/>
    <property type="match status" value="1"/>
</dbReference>
<evidence type="ECO:0000256" key="1">
    <source>
        <dbReference type="SAM" id="MobiDB-lite"/>
    </source>
</evidence>
<dbReference type="InterPro" id="IPR002123">
    <property type="entry name" value="Plipid/glycerol_acylTrfase"/>
</dbReference>
<dbReference type="SMART" id="SM00563">
    <property type="entry name" value="PlsC"/>
    <property type="match status" value="1"/>
</dbReference>
<dbReference type="SUPFAM" id="SSF69593">
    <property type="entry name" value="Glycerol-3-phosphate (1)-acyltransferase"/>
    <property type="match status" value="1"/>
</dbReference>
<evidence type="ECO:0000259" key="2">
    <source>
        <dbReference type="SMART" id="SM00563"/>
    </source>
</evidence>
<name>A0A3N2R9G3_9RHOB</name>
<dbReference type="InterPro" id="IPR045746">
    <property type="entry name" value="ACT14924-like_Acyltransf_dom"/>
</dbReference>
<comment type="caution">
    <text evidence="3">The sequence shown here is derived from an EMBL/GenBank/DDBJ whole genome shotgun (WGS) entry which is preliminary data.</text>
</comment>
<gene>
    <name evidence="3" type="ORF">EAT49_01605</name>
</gene>
<sequence length="310" mass="34415">MDDRHVARDISYAPSATTRGGRLVIRVMENVTGRLSLIGLAMGYDREVAQGRDFWQVICDRYGITVEVMGGSLESIPREGPLVVVANHPYGVLDGLIMGRILSERRGGDFRVLAHHIFRRAPDLERVILPISFDDTKEAARQNLETRAEALRYLGQGGAIGIFPGGTVSTAGKPFAQPMDPGWRTFTAKMIARSEATVVPIFFEGANSRLFQIASHVHSTIRMGMLIREFRRRTGTPCRVVVGEPMPRAEIDALRGDPRAMMTHLRRATYALSPKPISSDNLGVEFEDKYKARPKGRQRGTRQDGSGDLR</sequence>
<feature type="domain" description="Phospholipid/glycerol acyltransferase" evidence="2">
    <location>
        <begin position="82"/>
        <end position="206"/>
    </location>
</feature>
<keyword evidence="3" id="KW-0012">Acyltransferase</keyword>
<accession>A0A3N2R9G3</accession>